<accession>A0AAX4HS25</accession>
<feature type="transmembrane region" description="Helical" evidence="1">
    <location>
        <begin position="129"/>
        <end position="146"/>
    </location>
</feature>
<keyword evidence="1" id="KW-1133">Transmembrane helix</keyword>
<dbReference type="PANTHER" id="PTHR31595:SF57">
    <property type="entry name" value="OS04G0481900 PROTEIN"/>
    <property type="match status" value="1"/>
</dbReference>
<keyword evidence="3" id="KW-1185">Reference proteome</keyword>
<name>A0AAX4HS25_9BACT</name>
<reference evidence="2 3" key="1">
    <citation type="submission" date="2023-11" db="EMBL/GenBank/DDBJ databases">
        <title>Peredibacter starrii A3.12.</title>
        <authorList>
            <person name="Mitchell R.J."/>
        </authorList>
    </citation>
    <scope>NUCLEOTIDE SEQUENCE [LARGE SCALE GENOMIC DNA]</scope>
    <source>
        <strain evidence="2 3">A3.12</strain>
    </source>
</reference>
<feature type="transmembrane region" description="Helical" evidence="1">
    <location>
        <begin position="161"/>
        <end position="185"/>
    </location>
</feature>
<evidence type="ECO:0000256" key="1">
    <source>
        <dbReference type="SAM" id="Phobius"/>
    </source>
</evidence>
<sequence>MPKFVLFFSLTALSVYLAKHFLGDLNYWKILLVSPAIYFSTEAMGALGQLLFPFKNSWPIHADPLKSRDLGNFWGRRWNLWIQDWLRDITGAFKSNSRSQTILLGFLFSGLFHELMCNLPYWLIYRKSYFGTMMAYFLIQGLALWIDKKYIKVSSPFLRRIYCWCAVVIPSPLFINVPLLTFLGLKHV</sequence>
<keyword evidence="1" id="KW-0812">Transmembrane</keyword>
<protein>
    <submittedName>
        <fullName evidence="2">MBOAT family protein</fullName>
    </submittedName>
</protein>
<keyword evidence="1" id="KW-0472">Membrane</keyword>
<dbReference type="AlphaFoldDB" id="A0AAX4HS25"/>
<feature type="transmembrane region" description="Helical" evidence="1">
    <location>
        <begin position="27"/>
        <end position="52"/>
    </location>
</feature>
<dbReference type="PANTHER" id="PTHR31595">
    <property type="entry name" value="LONG-CHAIN-ALCOHOL O-FATTY-ACYLTRANSFERASE 3-RELATED"/>
    <property type="match status" value="1"/>
</dbReference>
<dbReference type="RefSeq" id="WP_321397692.1">
    <property type="nucleotide sequence ID" value="NZ_CP139487.1"/>
</dbReference>
<evidence type="ECO:0000313" key="3">
    <source>
        <dbReference type="Proteomes" id="UP001324634"/>
    </source>
</evidence>
<dbReference type="GO" id="GO:0006629">
    <property type="term" value="P:lipid metabolic process"/>
    <property type="evidence" value="ECO:0007669"/>
    <property type="project" value="InterPro"/>
</dbReference>
<proteinExistence type="predicted"/>
<dbReference type="InterPro" id="IPR044851">
    <property type="entry name" value="Wax_synthase"/>
</dbReference>
<dbReference type="GO" id="GO:0008374">
    <property type="term" value="F:O-acyltransferase activity"/>
    <property type="evidence" value="ECO:0007669"/>
    <property type="project" value="InterPro"/>
</dbReference>
<dbReference type="EMBL" id="CP139487">
    <property type="protein sequence ID" value="WPU66026.1"/>
    <property type="molecule type" value="Genomic_DNA"/>
</dbReference>
<dbReference type="Proteomes" id="UP001324634">
    <property type="component" value="Chromosome"/>
</dbReference>
<feature type="transmembrane region" description="Helical" evidence="1">
    <location>
        <begin position="102"/>
        <end position="123"/>
    </location>
</feature>
<evidence type="ECO:0000313" key="2">
    <source>
        <dbReference type="EMBL" id="WPU66026.1"/>
    </source>
</evidence>
<gene>
    <name evidence="2" type="ORF">SOO65_04640</name>
</gene>
<dbReference type="KEGG" id="psti:SOO65_04640"/>
<organism evidence="2 3">
    <name type="scientific">Peredibacter starrii</name>
    <dbReference type="NCBI Taxonomy" id="28202"/>
    <lineage>
        <taxon>Bacteria</taxon>
        <taxon>Pseudomonadati</taxon>
        <taxon>Bdellovibrionota</taxon>
        <taxon>Bacteriovoracia</taxon>
        <taxon>Bacteriovoracales</taxon>
        <taxon>Bacteriovoracaceae</taxon>
        <taxon>Peredibacter</taxon>
    </lineage>
</organism>